<name>A0ABT4AY46_9ACTN</name>
<keyword evidence="1" id="KW-0732">Signal</keyword>
<comment type="caution">
    <text evidence="2">The sequence shown here is derived from an EMBL/GenBank/DDBJ whole genome shotgun (WGS) entry which is preliminary data.</text>
</comment>
<reference evidence="2" key="1">
    <citation type="submission" date="2022-11" db="EMBL/GenBank/DDBJ databases">
        <authorList>
            <person name="Somphong A."/>
            <person name="Phongsopitanun W."/>
        </authorList>
    </citation>
    <scope>NUCLEOTIDE SEQUENCE</scope>
    <source>
        <strain evidence="2">Pm04-4</strain>
    </source>
</reference>
<dbReference type="RefSeq" id="WP_267563227.1">
    <property type="nucleotide sequence ID" value="NZ_JAPNTZ010000004.1"/>
</dbReference>
<dbReference type="Proteomes" id="UP001151002">
    <property type="component" value="Unassembled WGS sequence"/>
</dbReference>
<evidence type="ECO:0008006" key="4">
    <source>
        <dbReference type="Google" id="ProtNLM"/>
    </source>
</evidence>
<dbReference type="EMBL" id="JAPNTZ010000004">
    <property type="protein sequence ID" value="MCY1139151.1"/>
    <property type="molecule type" value="Genomic_DNA"/>
</dbReference>
<feature type="signal peptide" evidence="1">
    <location>
        <begin position="1"/>
        <end position="30"/>
    </location>
</feature>
<sequence>MISAKRVLIPLGLAATAATIGACTTGPAVAQSGEPPIGAIPAVTSGADIVLPLDVYLLTGEQQAKLNAAVTTIGRDCLTRFGLAWPVNRRAPVDGTPRNARRYSVIEAKKAATIGYHAPETAPPPVDQKKPTADAMNVWAGRGEQTFRGQPVPAGGCAGEAVRELSRGAPEADPGLAERMQLDTYKQAKADSRVTRVFAEWNKCMKARGYSYPDPYTAAGDQRWQTAQAGPAEIKAATADVACKTETRVPGVMLAVETAYQNRVAAQQKTELAAIKLYLETQLANAAEKAR</sequence>
<accession>A0ABT4AY46</accession>
<feature type="chain" id="PRO_5045249647" description="Lipoprotein" evidence="1">
    <location>
        <begin position="31"/>
        <end position="291"/>
    </location>
</feature>
<organism evidence="2 3">
    <name type="scientific">Paractinoplanes pyxinae</name>
    <dbReference type="NCBI Taxonomy" id="2997416"/>
    <lineage>
        <taxon>Bacteria</taxon>
        <taxon>Bacillati</taxon>
        <taxon>Actinomycetota</taxon>
        <taxon>Actinomycetes</taxon>
        <taxon>Micromonosporales</taxon>
        <taxon>Micromonosporaceae</taxon>
        <taxon>Paractinoplanes</taxon>
    </lineage>
</organism>
<evidence type="ECO:0000313" key="3">
    <source>
        <dbReference type="Proteomes" id="UP001151002"/>
    </source>
</evidence>
<evidence type="ECO:0000313" key="2">
    <source>
        <dbReference type="EMBL" id="MCY1139151.1"/>
    </source>
</evidence>
<protein>
    <recommendedName>
        <fullName evidence="4">Lipoprotein</fullName>
    </recommendedName>
</protein>
<gene>
    <name evidence="2" type="ORF">OWR29_14225</name>
</gene>
<evidence type="ECO:0000256" key="1">
    <source>
        <dbReference type="SAM" id="SignalP"/>
    </source>
</evidence>
<proteinExistence type="predicted"/>
<dbReference type="PROSITE" id="PS51257">
    <property type="entry name" value="PROKAR_LIPOPROTEIN"/>
    <property type="match status" value="1"/>
</dbReference>
<keyword evidence="3" id="KW-1185">Reference proteome</keyword>